<sequence>MSGNESPVGGQAVIEGVMMRTARGVAIAVRRADGRIVVRSEPYCPITKRIRWLRFPIIRGAVSLFEMLAIGYRALQFSADEATKDAKAAEAQKQGKVASEKEGEEATGMSKLEMAGTMALSLVIAIALFVVVPNLATHYAAILFTGQGDRRLLEEQSPILYNLVSGMIRVAITVGYIAAISLMPDVRRLFQYHGAEHKTVSAYEAGKPLTVENVRPFTTLHPRCGTTFIAIVLIVAILVFAVYARILMLVWPEFGTLPFALRKTFLILSHILLMPVIAGVCFELLRLGGKYPNNPLIRILITPGYWFQRLTTKEPDDSMLEVAICALEAAFEPAAEPAERIIEPAQDLQLAAG</sequence>
<evidence type="ECO:0000313" key="2">
    <source>
        <dbReference type="EMBL" id="AXA37602.1"/>
    </source>
</evidence>
<evidence type="ECO:0008006" key="4">
    <source>
        <dbReference type="Google" id="ProtNLM"/>
    </source>
</evidence>
<gene>
    <name evidence="2" type="ORF">BRCON_2860</name>
</gene>
<dbReference type="EMBL" id="CP030759">
    <property type="protein sequence ID" value="AXA37602.1"/>
    <property type="molecule type" value="Genomic_DNA"/>
</dbReference>
<dbReference type="AlphaFoldDB" id="A0A2Z4YAH8"/>
<evidence type="ECO:0000256" key="1">
    <source>
        <dbReference type="SAM" id="Phobius"/>
    </source>
</evidence>
<feature type="transmembrane region" description="Helical" evidence="1">
    <location>
        <begin position="159"/>
        <end position="182"/>
    </location>
</feature>
<keyword evidence="1" id="KW-1133">Transmembrane helix</keyword>
<organism evidence="2 3">
    <name type="scientific">Sumerlaea chitinivorans</name>
    <dbReference type="NCBI Taxonomy" id="2250252"/>
    <lineage>
        <taxon>Bacteria</taxon>
        <taxon>Candidatus Sumerlaeota</taxon>
        <taxon>Candidatus Sumerlaeia</taxon>
        <taxon>Candidatus Sumerlaeales</taxon>
        <taxon>Candidatus Sumerlaeaceae</taxon>
        <taxon>Candidatus Sumerlaea</taxon>
    </lineage>
</organism>
<dbReference type="InterPro" id="IPR010787">
    <property type="entry name" value="DUF1385"/>
</dbReference>
<feature type="transmembrane region" description="Helical" evidence="1">
    <location>
        <begin position="264"/>
        <end position="285"/>
    </location>
</feature>
<reference evidence="2 3" key="1">
    <citation type="submission" date="2018-05" db="EMBL/GenBank/DDBJ databases">
        <title>A metagenomic window into the 2 km-deep terrestrial subsurface aquifer revealed taxonomically and functionally diverse microbial community comprising novel uncultured bacterial lineages.</title>
        <authorList>
            <person name="Kadnikov V.V."/>
            <person name="Mardanov A.V."/>
            <person name="Beletsky A.V."/>
            <person name="Banks D."/>
            <person name="Pimenov N.V."/>
            <person name="Frank Y.A."/>
            <person name="Karnachuk O.V."/>
            <person name="Ravin N.V."/>
        </authorList>
    </citation>
    <scope>NUCLEOTIDE SEQUENCE [LARGE SCALE GENOMIC DNA]</scope>
    <source>
        <strain evidence="2">BY</strain>
    </source>
</reference>
<name>A0A2Z4YAH8_SUMC1</name>
<feature type="transmembrane region" description="Helical" evidence="1">
    <location>
        <begin position="225"/>
        <end position="244"/>
    </location>
</feature>
<dbReference type="KEGG" id="schv:BRCON_2860"/>
<dbReference type="Proteomes" id="UP000262583">
    <property type="component" value="Chromosome"/>
</dbReference>
<feature type="transmembrane region" description="Helical" evidence="1">
    <location>
        <begin position="119"/>
        <end position="139"/>
    </location>
</feature>
<accession>A0A2Z4YAH8</accession>
<evidence type="ECO:0000313" key="3">
    <source>
        <dbReference type="Proteomes" id="UP000262583"/>
    </source>
</evidence>
<dbReference type="PANTHER" id="PTHR42867">
    <property type="entry name" value="MEMBRANE PROTEIN-RELATED"/>
    <property type="match status" value="1"/>
</dbReference>
<keyword evidence="1" id="KW-0812">Transmembrane</keyword>
<keyword evidence="1" id="KW-0472">Membrane</keyword>
<dbReference type="PANTHER" id="PTHR42867:SF1">
    <property type="entry name" value="MEMBRANE PROTEIN-RELATED"/>
    <property type="match status" value="1"/>
</dbReference>
<proteinExistence type="predicted"/>
<protein>
    <recommendedName>
        <fullName evidence="4">DUF1385 domain-containing protein</fullName>
    </recommendedName>
</protein>
<dbReference type="Pfam" id="PF07136">
    <property type="entry name" value="DUF1385"/>
    <property type="match status" value="1"/>
</dbReference>